<dbReference type="GO" id="GO:0045944">
    <property type="term" value="P:positive regulation of transcription by RNA polymerase II"/>
    <property type="evidence" value="ECO:0007669"/>
    <property type="project" value="TreeGrafter"/>
</dbReference>
<evidence type="ECO:0000313" key="7">
    <source>
        <dbReference type="EMBL" id="PVH22096.1"/>
    </source>
</evidence>
<dbReference type="InterPro" id="IPR007219">
    <property type="entry name" value="XnlR_reg_dom"/>
</dbReference>
<evidence type="ECO:0000256" key="2">
    <source>
        <dbReference type="ARBA" id="ARBA00023125"/>
    </source>
</evidence>
<evidence type="ECO:0000256" key="5">
    <source>
        <dbReference type="SAM" id="MobiDB-lite"/>
    </source>
</evidence>
<dbReference type="InterPro" id="IPR050675">
    <property type="entry name" value="OAF3"/>
</dbReference>
<dbReference type="RefSeq" id="XP_025343036.1">
    <property type="nucleotide sequence ID" value="XM_025488374.1"/>
</dbReference>
<feature type="compositionally biased region" description="Basic and acidic residues" evidence="5">
    <location>
        <begin position="53"/>
        <end position="62"/>
    </location>
</feature>
<dbReference type="AlphaFoldDB" id="A0A2V1AX60"/>
<dbReference type="GO" id="GO:0005634">
    <property type="term" value="C:nucleus"/>
    <property type="evidence" value="ECO:0007669"/>
    <property type="project" value="TreeGrafter"/>
</dbReference>
<keyword evidence="3" id="KW-0804">Transcription</keyword>
<gene>
    <name evidence="7" type="ORF">CXQ85_004765</name>
</gene>
<organism evidence="7 8">
    <name type="scientific">Candidozyma haemuli</name>
    <dbReference type="NCBI Taxonomy" id="45357"/>
    <lineage>
        <taxon>Eukaryota</taxon>
        <taxon>Fungi</taxon>
        <taxon>Dikarya</taxon>
        <taxon>Ascomycota</taxon>
        <taxon>Saccharomycotina</taxon>
        <taxon>Pichiomycetes</taxon>
        <taxon>Metschnikowiaceae</taxon>
        <taxon>Candidozyma</taxon>
    </lineage>
</organism>
<name>A0A2V1AX60_9ASCO</name>
<feature type="domain" description="Xylanolytic transcriptional activator regulatory" evidence="6">
    <location>
        <begin position="282"/>
        <end position="357"/>
    </location>
</feature>
<feature type="compositionally biased region" description="Polar residues" evidence="5">
    <location>
        <begin position="30"/>
        <end position="52"/>
    </location>
</feature>
<keyword evidence="4" id="KW-0539">Nucleus</keyword>
<dbReference type="PANTHER" id="PTHR31069">
    <property type="entry name" value="OLEATE-ACTIVATED TRANSCRIPTION FACTOR 1-RELATED"/>
    <property type="match status" value="1"/>
</dbReference>
<dbReference type="PANTHER" id="PTHR31069:SF12">
    <property type="entry name" value="TRANSCRIPTION FACTOR DOMAIN-CONTAINING PROTEIN"/>
    <property type="match status" value="1"/>
</dbReference>
<dbReference type="VEuPathDB" id="FungiDB:CXQ85_004765"/>
<evidence type="ECO:0000256" key="4">
    <source>
        <dbReference type="ARBA" id="ARBA00023242"/>
    </source>
</evidence>
<keyword evidence="1" id="KW-0805">Transcription regulation</keyword>
<dbReference type="Proteomes" id="UP000244309">
    <property type="component" value="Unassembled WGS sequence"/>
</dbReference>
<dbReference type="GO" id="GO:0000978">
    <property type="term" value="F:RNA polymerase II cis-regulatory region sequence-specific DNA binding"/>
    <property type="evidence" value="ECO:0007669"/>
    <property type="project" value="TreeGrafter"/>
</dbReference>
<dbReference type="GeneID" id="37010095"/>
<evidence type="ECO:0000256" key="1">
    <source>
        <dbReference type="ARBA" id="ARBA00023015"/>
    </source>
</evidence>
<accession>A0A2V1AX60</accession>
<dbReference type="EMBL" id="PKFO01000006">
    <property type="protein sequence ID" value="PVH22096.1"/>
    <property type="molecule type" value="Genomic_DNA"/>
</dbReference>
<sequence length="775" mass="89070">MAYIAKKDGWLSKLSEYVSRKESVERRNDIQSTESPSLAKTPQSAHSTFSNDSTREAEERIGFSRSQRLNTERDKARDETASRSFLSENNLSGTLPQSTDANALGLMLYEDDIKFDIKLIQQMRMMIPKKRVVWLLIRRFFRVLYAFAPYLDEHDFRKVISRIIGNESFDDIDVDFQLDDRLDVIHISVLLVMIRFSYVSLFSNRVSANEVIMNSEDPKLQELRYLFKNPVNLNCIELSHRCLHQMLFLKITNVPLLQLTLFLRTYNYLAPEEGDGCNGSSSQLFNSLSVQMAYILGFNRDPSSFPGSICPRQSQLIRKIWAHLNVSDVFQGYRFGNPISTNPAFGDTKLPTDEKDNENIFDKELDHSVTRVLNFSDVLSGGAMRKLIDLTLHVKHPVYLPHFTSLVNSIESGADSVFGRLRDYLEPLELQNASYSYGKLVKCALLLSLNSFFITCSSHLLAFYRDQHNAALYAYYFKKILYFAISEILPVVPAFVTKLEDIFGEGVAVWMNPLIIDAIYRVNEVVITSIVKSNYYILKEKRSSDHDSKLADPDYFTHFQKLCEFVTLLEKFSKICIVAESIMSNRYYFAWRIFKSHQKFLQASNEPEFYRQAESAPETTTSCGPQNLTSTQLQEIIDIFKGSMHFLEKQIAENSKEFCVEEFLTKSSRMDLPGVLRNEQEVTTTLRTDSAPETTHTSTDLMEPSKLVESLRASPGNISSDISNMLELDLFMLDDFDAFNNNEVDLLWLQMSNQKMQKHKEIDEFAWQSVGDGTY</sequence>
<dbReference type="OrthoDB" id="4159781at2759"/>
<proteinExistence type="predicted"/>
<dbReference type="GO" id="GO:0008270">
    <property type="term" value="F:zinc ion binding"/>
    <property type="evidence" value="ECO:0007669"/>
    <property type="project" value="InterPro"/>
</dbReference>
<feature type="region of interest" description="Disordered" evidence="5">
    <location>
        <begin position="21"/>
        <end position="83"/>
    </location>
</feature>
<dbReference type="CDD" id="cd12148">
    <property type="entry name" value="fungal_TF_MHR"/>
    <property type="match status" value="1"/>
</dbReference>
<dbReference type="GO" id="GO:0006351">
    <property type="term" value="P:DNA-templated transcription"/>
    <property type="evidence" value="ECO:0007669"/>
    <property type="project" value="InterPro"/>
</dbReference>
<evidence type="ECO:0000256" key="3">
    <source>
        <dbReference type="ARBA" id="ARBA00023163"/>
    </source>
</evidence>
<dbReference type="GO" id="GO:0000981">
    <property type="term" value="F:DNA-binding transcription factor activity, RNA polymerase II-specific"/>
    <property type="evidence" value="ECO:0007669"/>
    <property type="project" value="TreeGrafter"/>
</dbReference>
<comment type="caution">
    <text evidence="7">The sequence shown here is derived from an EMBL/GenBank/DDBJ whole genome shotgun (WGS) entry which is preliminary data.</text>
</comment>
<keyword evidence="8" id="KW-1185">Reference proteome</keyword>
<protein>
    <recommendedName>
        <fullName evidence="6">Xylanolytic transcriptional activator regulatory domain-containing protein</fullName>
    </recommendedName>
</protein>
<feature type="compositionally biased region" description="Basic and acidic residues" evidence="5">
    <location>
        <begin position="70"/>
        <end position="81"/>
    </location>
</feature>
<dbReference type="STRING" id="45357.A0A2V1AX60"/>
<dbReference type="SMART" id="SM00906">
    <property type="entry name" value="Fungal_trans"/>
    <property type="match status" value="1"/>
</dbReference>
<keyword evidence="2" id="KW-0238">DNA-binding</keyword>
<evidence type="ECO:0000313" key="8">
    <source>
        <dbReference type="Proteomes" id="UP000244309"/>
    </source>
</evidence>
<evidence type="ECO:0000259" key="6">
    <source>
        <dbReference type="SMART" id="SM00906"/>
    </source>
</evidence>
<reference evidence="7 8" key="1">
    <citation type="submission" date="2017-12" db="EMBL/GenBank/DDBJ databases">
        <title>Genome Sequence of a Multidrug-Resistant Candida haemulonii Isolate from a Patient with Chronic Leg Ulcers in Israel.</title>
        <authorList>
            <person name="Chow N.A."/>
            <person name="Gade L."/>
            <person name="Batra D."/>
            <person name="Rowe L.A."/>
            <person name="Ben-Ami R."/>
            <person name="Loparev V.N."/>
            <person name="Litvintseva A.P."/>
        </authorList>
    </citation>
    <scope>NUCLEOTIDE SEQUENCE [LARGE SCALE GENOMIC DNA]</scope>
    <source>
        <strain evidence="7 8">B11899</strain>
    </source>
</reference>